<keyword evidence="7" id="KW-0378">Hydrolase</keyword>
<evidence type="ECO:0000256" key="1">
    <source>
        <dbReference type="ARBA" id="ARBA00001657"/>
    </source>
</evidence>
<keyword evidence="6 13" id="KW-0812">Transmembrane</keyword>
<dbReference type="GO" id="GO:0030246">
    <property type="term" value="F:carbohydrate binding"/>
    <property type="evidence" value="ECO:0007669"/>
    <property type="project" value="InterPro"/>
</dbReference>
<evidence type="ECO:0000259" key="14">
    <source>
        <dbReference type="Pfam" id="PF00324"/>
    </source>
</evidence>
<dbReference type="InterPro" id="IPR048395">
    <property type="entry name" value="Glyco_hydro_31_C"/>
</dbReference>
<evidence type="ECO:0000256" key="2">
    <source>
        <dbReference type="ARBA" id="ARBA00004141"/>
    </source>
</evidence>
<evidence type="ECO:0000259" key="17">
    <source>
        <dbReference type="Pfam" id="PF21365"/>
    </source>
</evidence>
<dbReference type="NCBIfam" id="TIGR00913">
    <property type="entry name" value="2A0310"/>
    <property type="match status" value="1"/>
</dbReference>
<keyword evidence="10 13" id="KW-0472">Membrane</keyword>
<feature type="transmembrane region" description="Helical" evidence="13">
    <location>
        <begin position="519"/>
        <end position="540"/>
    </location>
</feature>
<evidence type="ECO:0000256" key="3">
    <source>
        <dbReference type="ARBA" id="ARBA00007806"/>
    </source>
</evidence>
<evidence type="ECO:0000259" key="16">
    <source>
        <dbReference type="Pfam" id="PF13802"/>
    </source>
</evidence>
<dbReference type="InterPro" id="IPR004841">
    <property type="entry name" value="AA-permease/SLC12A_dom"/>
</dbReference>
<evidence type="ECO:0000256" key="4">
    <source>
        <dbReference type="ARBA" id="ARBA00012741"/>
    </source>
</evidence>
<feature type="transmembrane region" description="Helical" evidence="13">
    <location>
        <begin position="209"/>
        <end position="228"/>
    </location>
</feature>
<dbReference type="Pfam" id="PF00324">
    <property type="entry name" value="AA_permease"/>
    <property type="match status" value="1"/>
</dbReference>
<dbReference type="InterPro" id="IPR011013">
    <property type="entry name" value="Gal_mutarotase_sf_dom"/>
</dbReference>
<dbReference type="InterPro" id="IPR030458">
    <property type="entry name" value="Glyco_hydro_31_AS"/>
</dbReference>
<proteinExistence type="inferred from homology"/>
<feature type="domain" description="Glycoside hydrolase family 31 TIM barrel" evidence="15">
    <location>
        <begin position="826"/>
        <end position="1214"/>
    </location>
</feature>
<evidence type="ECO:0000256" key="13">
    <source>
        <dbReference type="SAM" id="Phobius"/>
    </source>
</evidence>
<gene>
    <name evidence="18" type="ORF">C8A03DRAFT_43680</name>
</gene>
<dbReference type="InterPro" id="IPR013780">
    <property type="entry name" value="Glyco_hydro_b"/>
</dbReference>
<evidence type="ECO:0000256" key="6">
    <source>
        <dbReference type="ARBA" id="ARBA00022692"/>
    </source>
</evidence>
<comment type="subcellular location">
    <subcellularLocation>
        <location evidence="2">Membrane</location>
        <topology evidence="2">Multi-pass membrane protein</topology>
    </subcellularLocation>
</comment>
<keyword evidence="19" id="KW-1185">Reference proteome</keyword>
<evidence type="ECO:0000256" key="11">
    <source>
        <dbReference type="ARBA" id="ARBA00023295"/>
    </source>
</evidence>
<dbReference type="GO" id="GO:0005975">
    <property type="term" value="P:carbohydrate metabolic process"/>
    <property type="evidence" value="ECO:0007669"/>
    <property type="project" value="InterPro"/>
</dbReference>
<dbReference type="CDD" id="cd14752">
    <property type="entry name" value="GH31_N"/>
    <property type="match status" value="1"/>
</dbReference>
<dbReference type="CDD" id="cd06602">
    <property type="entry name" value="GH31_MGAM_SI_GAA"/>
    <property type="match status" value="1"/>
</dbReference>
<dbReference type="InterPro" id="IPR004762">
    <property type="entry name" value="Amino_acid_permease_fungi"/>
</dbReference>
<name>A0AAN7CAV0_9PEZI</name>
<dbReference type="Gene3D" id="3.20.20.80">
    <property type="entry name" value="Glycosidases"/>
    <property type="match status" value="1"/>
</dbReference>
<dbReference type="Pfam" id="PF21365">
    <property type="entry name" value="Glyco_hydro_31_3rd"/>
    <property type="match status" value="1"/>
</dbReference>
<organism evidence="18 19">
    <name type="scientific">Achaetomium macrosporum</name>
    <dbReference type="NCBI Taxonomy" id="79813"/>
    <lineage>
        <taxon>Eukaryota</taxon>
        <taxon>Fungi</taxon>
        <taxon>Dikarya</taxon>
        <taxon>Ascomycota</taxon>
        <taxon>Pezizomycotina</taxon>
        <taxon>Sordariomycetes</taxon>
        <taxon>Sordariomycetidae</taxon>
        <taxon>Sordariales</taxon>
        <taxon>Chaetomiaceae</taxon>
        <taxon>Achaetomium</taxon>
    </lineage>
</organism>
<keyword evidence="5" id="KW-0813">Transport</keyword>
<dbReference type="Gene3D" id="1.20.1740.10">
    <property type="entry name" value="Amino acid/polyamine transporter I"/>
    <property type="match status" value="1"/>
</dbReference>
<feature type="transmembrane region" description="Helical" evidence="13">
    <location>
        <begin position="347"/>
        <end position="368"/>
    </location>
</feature>
<feature type="transmembrane region" description="Helical" evidence="13">
    <location>
        <begin position="477"/>
        <end position="499"/>
    </location>
</feature>
<dbReference type="SUPFAM" id="SSF74650">
    <property type="entry name" value="Galactose mutarotase-like"/>
    <property type="match status" value="1"/>
</dbReference>
<comment type="catalytic activity">
    <reaction evidence="1">
        <text>Hydrolysis of terminal, non-reducing (1-&gt;4)-linked alpha-D-glucose residues with release of alpha-D-glucose.</text>
        <dbReference type="EC" id="3.2.1.20"/>
    </reaction>
</comment>
<dbReference type="Pfam" id="PF01055">
    <property type="entry name" value="Glyco_hydro_31_2nd"/>
    <property type="match status" value="1"/>
</dbReference>
<feature type="domain" description="Glycosyl hydrolase family 31 C-terminal" evidence="17">
    <location>
        <begin position="1222"/>
        <end position="1310"/>
    </location>
</feature>
<comment type="similarity">
    <text evidence="3">Belongs to the glycosyl hydrolase 31 family.</text>
</comment>
<feature type="transmembrane region" description="Helical" evidence="13">
    <location>
        <begin position="234"/>
        <end position="252"/>
    </location>
</feature>
<dbReference type="PANTHER" id="PTHR22762:SF95">
    <property type="entry name" value="ALPHA_BETA-GLUCOSIDASE AGDC-RELATED"/>
    <property type="match status" value="1"/>
</dbReference>
<dbReference type="PROSITE" id="PS00129">
    <property type="entry name" value="GLYCOSYL_HYDROL_F31_1"/>
    <property type="match status" value="1"/>
</dbReference>
<feature type="transmembrane region" description="Helical" evidence="13">
    <location>
        <begin position="264"/>
        <end position="285"/>
    </location>
</feature>
<feature type="transmembrane region" description="Helical" evidence="13">
    <location>
        <begin position="305"/>
        <end position="326"/>
    </location>
</feature>
<feature type="domain" description="Glycoside hydrolase family 31 N-terminal" evidence="16">
    <location>
        <begin position="652"/>
        <end position="778"/>
    </location>
</feature>
<dbReference type="GO" id="GO:0004558">
    <property type="term" value="F:alpha-1,4-glucosidase activity"/>
    <property type="evidence" value="ECO:0007669"/>
    <property type="project" value="UniProtKB-EC"/>
</dbReference>
<evidence type="ECO:0000313" key="18">
    <source>
        <dbReference type="EMBL" id="KAK4238618.1"/>
    </source>
</evidence>
<keyword evidence="9 13" id="KW-1133">Transmembrane helix</keyword>
<dbReference type="InterPro" id="IPR000322">
    <property type="entry name" value="Glyco_hydro_31_TIM"/>
</dbReference>
<feature type="region of interest" description="Disordered" evidence="12">
    <location>
        <begin position="1009"/>
        <end position="1031"/>
    </location>
</feature>
<dbReference type="InterPro" id="IPR004840">
    <property type="entry name" value="Amino_acid_permease_CS"/>
</dbReference>
<feature type="transmembrane region" description="Helical" evidence="13">
    <location>
        <begin position="155"/>
        <end position="188"/>
    </location>
</feature>
<dbReference type="Pfam" id="PF13802">
    <property type="entry name" value="Gal_mutarotas_2"/>
    <property type="match status" value="1"/>
</dbReference>
<dbReference type="SUPFAM" id="SSF51011">
    <property type="entry name" value="Glycosyl hydrolase domain"/>
    <property type="match status" value="1"/>
</dbReference>
<feature type="transmembrane region" description="Helical" evidence="13">
    <location>
        <begin position="125"/>
        <end position="143"/>
    </location>
</feature>
<dbReference type="InterPro" id="IPR017853">
    <property type="entry name" value="GH"/>
</dbReference>
<keyword evidence="8" id="KW-0029">Amino-acid transport</keyword>
<reference evidence="18" key="2">
    <citation type="submission" date="2023-05" db="EMBL/GenBank/DDBJ databases">
        <authorList>
            <consortium name="Lawrence Berkeley National Laboratory"/>
            <person name="Steindorff A."/>
            <person name="Hensen N."/>
            <person name="Bonometti L."/>
            <person name="Westerberg I."/>
            <person name="Brannstrom I.O."/>
            <person name="Guillou S."/>
            <person name="Cros-Aarteil S."/>
            <person name="Calhoun S."/>
            <person name="Haridas S."/>
            <person name="Kuo A."/>
            <person name="Mondo S."/>
            <person name="Pangilinan J."/>
            <person name="Riley R."/>
            <person name="Labutti K."/>
            <person name="Andreopoulos B."/>
            <person name="Lipzen A."/>
            <person name="Chen C."/>
            <person name="Yanf M."/>
            <person name="Daum C."/>
            <person name="Ng V."/>
            <person name="Clum A."/>
            <person name="Ohm R."/>
            <person name="Martin F."/>
            <person name="Silar P."/>
            <person name="Natvig D."/>
            <person name="Lalanne C."/>
            <person name="Gautier V."/>
            <person name="Ament-Velasquez S.L."/>
            <person name="Kruys A."/>
            <person name="Hutchinson M.I."/>
            <person name="Powell A.J."/>
            <person name="Barry K."/>
            <person name="Miller A.N."/>
            <person name="Grigoriev I.V."/>
            <person name="Debuchy R."/>
            <person name="Gladieux P."/>
            <person name="Thoren M.H."/>
            <person name="Johannesson H."/>
        </authorList>
    </citation>
    <scope>NUCLEOTIDE SEQUENCE</scope>
    <source>
        <strain evidence="18">CBS 532.94</strain>
    </source>
</reference>
<dbReference type="InterPro" id="IPR025887">
    <property type="entry name" value="Glyco_hydro_31_N_dom"/>
</dbReference>
<dbReference type="GO" id="GO:0022857">
    <property type="term" value="F:transmembrane transporter activity"/>
    <property type="evidence" value="ECO:0007669"/>
    <property type="project" value="UniProtKB-ARBA"/>
</dbReference>
<evidence type="ECO:0000256" key="5">
    <source>
        <dbReference type="ARBA" id="ARBA00022448"/>
    </source>
</evidence>
<sequence length="1415" mass="155893">MKLDGNIELNRLDRTHSSAGASTFTAHGPSHAASVLDFDRPAAPASGRVSRFIDSFRREEGTSTNFALHVTDENANADGHGGLGGAGGGIAPIRERHGQRYYDLHAANAKTASTLLARELKGRHLQMIAIGGSIGTGLFVASGKALSQGGPGSVLLAYTIIGAMLWCTMQALGEMAVVFPVTGSFSAFSTRFLDPSWGFAMGWNYAMQWTVVLPLEIIAGALTIGYWNPEIPKAIFVTLFLVVIVAINLLGIRGYGEAEFIFAIVKVTAVIAFILLGIVINIGGTPTGGYIGGTYWQDPGAFNNGFKGLCAVFVTAAFAFAGTELVGLAAAETANPRKSLPTAIKQVFWRITLFYIVSLTLVGLLVPYTEPRLLGATNIADASASPFVIAIESAGATILPSVMNGVILVSVISVGNSSVFGASRTLAALADQGQAPKIFAYVDRRGRPLFALLAVSSAGLLAYLVNFRDHSRVFDWLLAISGLSTVFTWASTCLAHIRLRRAWAYRHRSLSDMAFRAQAGVLGSWVGLGCNLFVLGTQVWVAVSPLPLHGGEKPQSASDFAQNFFVECLALPVVLLFYLGHKLWFRTGFVRVEDMDIDTGRRDFGRLGIIKAQEDEERQAWPKWKRLYRTDTRLHVLIEDADYEVYQIQEHVLPRPKSQNATAKEAALRFSFNQDPFTFNVTRASTGEVLFDTSDSPLIFETQYVRLRTSLPQNPNLYGLGEHSDDFRLPSVGYTRTFWNAESPFIPNRANLYGSHPIYFDHRGDSGTHGVFLLNANGMDVRIDQTESGQQYLEYNTIGGVLDLYFLAGPEPASVSRQYAEVVGLPAMMPYWSFGFHQCKYGWQTIDHVAEVIANYSAAGIPLEVVWGDIDYMDSKRDFTTDPTRYPLDKVRSLVDSLHQNNQHYVQILDPGINRIDNYGTYSRGAEKGAFLRAADGTYYRGLQWPGEVVWPDWFGPATQEWWTNEIRTFYDPSSGINVDGLWTDMNEASNMCADTNCLTAADSFSPLSWNPHKPPPRARRSSSSQQPPELGLANRNFFKPNYQIANHRGDLSSYTLYTNITNADGTYQYDTHNLYGVMMASATRAALIARSPSKRPFVLTRSTFAGAGRAAAHWFGDNASTWDHYRTAIRQMLAFAALHALPMVGSDVCGFNGNAEEKMCARWAMMAAFQPFYRNHADVSAPDQEFYRWPLVTDVAKKAIDVRYRLLDYLYTAMWRASHDGSPAVSPLWFRYPADAATWAVQTQWFLGDALLISPVVDDDSQSVSYYLPRDVWYDFWTGKRVDSNGETKTVDGVGWGDIPVHIRGGSIVPMRVQSANTTAELRKQNFVVTVAPGADGTARGELYLDDGESLDVSGQNSVIRFTYDGKNFEAKGSFGYSTESVVERVVVLGGESGQKAQTQEGPWGLDKAFEFRV</sequence>
<dbReference type="SUPFAM" id="SSF51445">
    <property type="entry name" value="(Trans)glycosidases"/>
    <property type="match status" value="1"/>
</dbReference>
<evidence type="ECO:0000259" key="15">
    <source>
        <dbReference type="Pfam" id="PF01055"/>
    </source>
</evidence>
<accession>A0AAN7CAV0</accession>
<dbReference type="Proteomes" id="UP001303760">
    <property type="component" value="Unassembled WGS sequence"/>
</dbReference>
<evidence type="ECO:0000256" key="10">
    <source>
        <dbReference type="ARBA" id="ARBA00023136"/>
    </source>
</evidence>
<evidence type="ECO:0000256" key="9">
    <source>
        <dbReference type="ARBA" id="ARBA00022989"/>
    </source>
</evidence>
<dbReference type="FunFam" id="1.20.1740.10:FF:000017">
    <property type="entry name" value="Amino acid permease"/>
    <property type="match status" value="1"/>
</dbReference>
<dbReference type="EMBL" id="MU860089">
    <property type="protein sequence ID" value="KAK4238618.1"/>
    <property type="molecule type" value="Genomic_DNA"/>
</dbReference>
<evidence type="ECO:0000256" key="12">
    <source>
        <dbReference type="SAM" id="MobiDB-lite"/>
    </source>
</evidence>
<dbReference type="EC" id="3.2.1.20" evidence="4"/>
<comment type="caution">
    <text evidence="18">The sequence shown here is derived from an EMBL/GenBank/DDBJ whole genome shotgun (WGS) entry which is preliminary data.</text>
</comment>
<keyword evidence="11" id="KW-0326">Glycosidase</keyword>
<evidence type="ECO:0000256" key="8">
    <source>
        <dbReference type="ARBA" id="ARBA00022970"/>
    </source>
</evidence>
<dbReference type="GO" id="GO:0006865">
    <property type="term" value="P:amino acid transport"/>
    <property type="evidence" value="ECO:0007669"/>
    <property type="project" value="UniProtKB-KW"/>
</dbReference>
<feature type="transmembrane region" description="Helical" evidence="13">
    <location>
        <begin position="448"/>
        <end position="465"/>
    </location>
</feature>
<dbReference type="Gene3D" id="2.60.40.1180">
    <property type="entry name" value="Golgi alpha-mannosidase II"/>
    <property type="match status" value="2"/>
</dbReference>
<dbReference type="PANTHER" id="PTHR22762">
    <property type="entry name" value="ALPHA-GLUCOSIDASE"/>
    <property type="match status" value="1"/>
</dbReference>
<evidence type="ECO:0000313" key="19">
    <source>
        <dbReference type="Proteomes" id="UP001303760"/>
    </source>
</evidence>
<dbReference type="GO" id="GO:0016020">
    <property type="term" value="C:membrane"/>
    <property type="evidence" value="ECO:0007669"/>
    <property type="project" value="UniProtKB-SubCell"/>
</dbReference>
<reference evidence="18" key="1">
    <citation type="journal article" date="2023" name="Mol. Phylogenet. Evol.">
        <title>Genome-scale phylogeny and comparative genomics of the fungal order Sordariales.</title>
        <authorList>
            <person name="Hensen N."/>
            <person name="Bonometti L."/>
            <person name="Westerberg I."/>
            <person name="Brannstrom I.O."/>
            <person name="Guillou S."/>
            <person name="Cros-Aarteil S."/>
            <person name="Calhoun S."/>
            <person name="Haridas S."/>
            <person name="Kuo A."/>
            <person name="Mondo S."/>
            <person name="Pangilinan J."/>
            <person name="Riley R."/>
            <person name="LaButti K."/>
            <person name="Andreopoulos B."/>
            <person name="Lipzen A."/>
            <person name="Chen C."/>
            <person name="Yan M."/>
            <person name="Daum C."/>
            <person name="Ng V."/>
            <person name="Clum A."/>
            <person name="Steindorff A."/>
            <person name="Ohm R.A."/>
            <person name="Martin F."/>
            <person name="Silar P."/>
            <person name="Natvig D.O."/>
            <person name="Lalanne C."/>
            <person name="Gautier V."/>
            <person name="Ament-Velasquez S.L."/>
            <person name="Kruys A."/>
            <person name="Hutchinson M.I."/>
            <person name="Powell A.J."/>
            <person name="Barry K."/>
            <person name="Miller A.N."/>
            <person name="Grigoriev I.V."/>
            <person name="Debuchy R."/>
            <person name="Gladieux P."/>
            <person name="Hiltunen Thoren M."/>
            <person name="Johannesson H."/>
        </authorList>
    </citation>
    <scope>NUCLEOTIDE SEQUENCE</scope>
    <source>
        <strain evidence="18">CBS 532.94</strain>
    </source>
</reference>
<feature type="domain" description="Amino acid permease/ SLC12A" evidence="14">
    <location>
        <begin position="124"/>
        <end position="590"/>
    </location>
</feature>
<dbReference type="PROSITE" id="PS00218">
    <property type="entry name" value="AMINO_ACID_PERMEASE_1"/>
    <property type="match status" value="1"/>
</dbReference>
<evidence type="ECO:0000256" key="7">
    <source>
        <dbReference type="ARBA" id="ARBA00022801"/>
    </source>
</evidence>
<dbReference type="Gene3D" id="2.60.40.1760">
    <property type="entry name" value="glycosyl hydrolase (family 31)"/>
    <property type="match status" value="1"/>
</dbReference>
<protein>
    <recommendedName>
        <fullName evidence="4">alpha-glucosidase</fullName>
        <ecNumber evidence="4">3.2.1.20</ecNumber>
    </recommendedName>
</protein>